<comment type="caution">
    <text evidence="2">The sequence shown here is derived from an EMBL/GenBank/DDBJ whole genome shotgun (WGS) entry which is preliminary data.</text>
</comment>
<keyword evidence="1" id="KW-1133">Transmembrane helix</keyword>
<dbReference type="AlphaFoldDB" id="F7NPR5"/>
<evidence type="ECO:0000313" key="3">
    <source>
        <dbReference type="Proteomes" id="UP000003240"/>
    </source>
</evidence>
<name>F7NPR5_9FIRM</name>
<evidence type="ECO:0008006" key="4">
    <source>
        <dbReference type="Google" id="ProtNLM"/>
    </source>
</evidence>
<sequence>MVKLFAKQGGSFSIISIWTVLAVSLLTLMLYSLAQSEVRMAVSFRDGVQARFTAEAGTRYAIYKLAENPNWQPATGGYLQTIDLPAVTGKYTITVKSLPDRTIEIQTIGQVNQSKRKVSATFNMDDKTVAIWDSN</sequence>
<dbReference type="Proteomes" id="UP000003240">
    <property type="component" value="Unassembled WGS sequence"/>
</dbReference>
<dbReference type="RefSeq" id="WP_004099609.1">
    <property type="nucleotide sequence ID" value="NZ_AFGF01000269.1"/>
</dbReference>
<proteinExistence type="predicted"/>
<evidence type="ECO:0000256" key="1">
    <source>
        <dbReference type="SAM" id="Phobius"/>
    </source>
</evidence>
<keyword evidence="1" id="KW-0812">Transmembrane</keyword>
<keyword evidence="3" id="KW-1185">Reference proteome</keyword>
<keyword evidence="1" id="KW-0472">Membrane</keyword>
<dbReference type="EMBL" id="AFGF01000269">
    <property type="protein sequence ID" value="EGO61906.1"/>
    <property type="molecule type" value="Genomic_DNA"/>
</dbReference>
<reference evidence="2 3" key="1">
    <citation type="journal article" date="2011" name="EMBO J.">
        <title>Structural diversity of bacterial flagellar motors.</title>
        <authorList>
            <person name="Chen S."/>
            <person name="Beeby M."/>
            <person name="Murphy G.E."/>
            <person name="Leadbetter J.R."/>
            <person name="Hendrixson D.R."/>
            <person name="Briegel A."/>
            <person name="Li Z."/>
            <person name="Shi J."/>
            <person name="Tocheva E.I."/>
            <person name="Muller A."/>
            <person name="Dobro M.J."/>
            <person name="Jensen G.J."/>
        </authorList>
    </citation>
    <scope>NUCLEOTIDE SEQUENCE [LARGE SCALE GENOMIC DNA]</scope>
    <source>
        <strain evidence="2 3">DSM 6540</strain>
    </source>
</reference>
<feature type="transmembrane region" description="Helical" evidence="1">
    <location>
        <begin position="12"/>
        <end position="34"/>
    </location>
</feature>
<dbReference type="STRING" id="1009370.ALO_20562"/>
<protein>
    <recommendedName>
        <fullName evidence="4">Type 4 fimbrial biogenesis protein PilX N-terminal domain-containing protein</fullName>
    </recommendedName>
</protein>
<evidence type="ECO:0000313" key="2">
    <source>
        <dbReference type="EMBL" id="EGO61906.1"/>
    </source>
</evidence>
<gene>
    <name evidence="2" type="ORF">ALO_20562</name>
</gene>
<organism evidence="2 3">
    <name type="scientific">Acetonema longum DSM 6540</name>
    <dbReference type="NCBI Taxonomy" id="1009370"/>
    <lineage>
        <taxon>Bacteria</taxon>
        <taxon>Bacillati</taxon>
        <taxon>Bacillota</taxon>
        <taxon>Negativicutes</taxon>
        <taxon>Acetonemataceae</taxon>
        <taxon>Acetonema</taxon>
    </lineage>
</organism>
<accession>F7NPR5</accession>